<reference evidence="2 4" key="2">
    <citation type="submission" date="2016-11" db="EMBL/GenBank/DDBJ databases">
        <authorList>
            <person name="Jaros S."/>
            <person name="Januszkiewicz K."/>
            <person name="Wedrychowicz H."/>
        </authorList>
    </citation>
    <scope>NUCLEOTIDE SEQUENCE [LARGE SCALE GENOMIC DNA]</scope>
    <source>
        <strain evidence="2 4">DSM 27621</strain>
    </source>
</reference>
<dbReference type="OrthoDB" id="1261297at2"/>
<reference evidence="1 3" key="1">
    <citation type="submission" date="2016-07" db="EMBL/GenBank/DDBJ databases">
        <authorList>
            <person name="Jeong J.-J."/>
            <person name="Kim D.W."/>
            <person name="Sang M.K."/>
            <person name="Choi I.-G."/>
            <person name="Kim K.D."/>
        </authorList>
    </citation>
    <scope>NUCLEOTIDE SEQUENCE [LARGE SCALE GENOMIC DNA]</scope>
    <source>
        <strain evidence="1 3">C-26</strain>
    </source>
</reference>
<dbReference type="Proteomes" id="UP000184069">
    <property type="component" value="Unassembled WGS sequence"/>
</dbReference>
<evidence type="ECO:0000313" key="1">
    <source>
        <dbReference type="EMBL" id="OCA79512.1"/>
    </source>
</evidence>
<dbReference type="EMBL" id="FRBM01000004">
    <property type="protein sequence ID" value="SHL45829.1"/>
    <property type="molecule type" value="Genomic_DNA"/>
</dbReference>
<evidence type="ECO:0000313" key="4">
    <source>
        <dbReference type="Proteomes" id="UP000184069"/>
    </source>
</evidence>
<name>A0A1M7ATT6_9FLAO</name>
<sequence>MFDKCYAEDHFLILENPFLKEKIAFNSIDDIVISSQFPSRKYSLYMFFSQPVQYEEKKGWWNKIICAVINNNNNPYQIKRSYYDNEIEPLLALIIKGLPEAEPLNLKDSLFWRTDDGSNVFSKMKVMYSREKLLLADIFRKHGLMRG</sequence>
<keyword evidence="3" id="KW-1185">Reference proteome</keyword>
<evidence type="ECO:0000313" key="3">
    <source>
        <dbReference type="Proteomes" id="UP000093508"/>
    </source>
</evidence>
<gene>
    <name evidence="1" type="ORF">BBH99_18730</name>
    <name evidence="2" type="ORF">SAMN05444407_104104</name>
</gene>
<evidence type="ECO:0000313" key="2">
    <source>
        <dbReference type="EMBL" id="SHL45829.1"/>
    </source>
</evidence>
<proteinExistence type="predicted"/>
<protein>
    <submittedName>
        <fullName evidence="2">Uncharacterized protein</fullName>
    </submittedName>
</protein>
<organism evidence="2 4">
    <name type="scientific">Chryseobacterium contaminans</name>
    <dbReference type="NCBI Taxonomy" id="1423959"/>
    <lineage>
        <taxon>Bacteria</taxon>
        <taxon>Pseudomonadati</taxon>
        <taxon>Bacteroidota</taxon>
        <taxon>Flavobacteriia</taxon>
        <taxon>Flavobacteriales</taxon>
        <taxon>Weeksellaceae</taxon>
        <taxon>Chryseobacterium group</taxon>
        <taxon>Chryseobacterium</taxon>
    </lineage>
</organism>
<dbReference type="AlphaFoldDB" id="A0A1M7ATT6"/>
<dbReference type="STRING" id="1423959.SAMN05444407_104104"/>
<dbReference type="EMBL" id="MAYF01000075">
    <property type="protein sequence ID" value="OCA79512.1"/>
    <property type="molecule type" value="Genomic_DNA"/>
</dbReference>
<accession>A0A1M7ATT6</accession>
<dbReference type="Proteomes" id="UP000093508">
    <property type="component" value="Unassembled WGS sequence"/>
</dbReference>
<dbReference type="RefSeq" id="WP_066693396.1">
    <property type="nucleotide sequence ID" value="NZ_FRBM01000004.1"/>
</dbReference>